<dbReference type="EMBL" id="JBEZVE010000060">
    <property type="protein sequence ID" value="MEU3787927.1"/>
    <property type="molecule type" value="Genomic_DNA"/>
</dbReference>
<dbReference type="Gene3D" id="3.90.226.10">
    <property type="entry name" value="2-enoyl-CoA Hydratase, Chain A, domain 1"/>
    <property type="match status" value="1"/>
</dbReference>
<evidence type="ECO:0000256" key="2">
    <source>
        <dbReference type="ARBA" id="ARBA00023098"/>
    </source>
</evidence>
<sequence length="269" mass="28129">MSTIETAAGGVPALVEQRGHTLLVTLNRPGVMNAVNGELSSAVGAALEEADRDPEVRAVVLTGAGGRAFCAGADLKALARGESIAAPGHEEWGFLGYVRHAISKPTIAAVNGFALGGGTELVLASDLAVAADTAVFGLPEVSRGIFAAAGGVFRLPEQLPRKIAREMVLTGEPIDADRALQLGLVNRVVPAADVLDAALALAERIAVNAPLAIQASKRVALGFREGRVPGEAARWEHNDQEIRDLLATDDAKEGTRAFAEKRRPQWQAR</sequence>
<keyword evidence="2" id="KW-0443">Lipid metabolism</keyword>
<dbReference type="InterPro" id="IPR001753">
    <property type="entry name" value="Enoyl-CoA_hydra/iso"/>
</dbReference>
<dbReference type="InterPro" id="IPR029045">
    <property type="entry name" value="ClpP/crotonase-like_dom_sf"/>
</dbReference>
<protein>
    <submittedName>
        <fullName evidence="5">Crotonase/enoyl-CoA hydratase family protein</fullName>
    </submittedName>
</protein>
<evidence type="ECO:0000256" key="1">
    <source>
        <dbReference type="ARBA" id="ARBA00005254"/>
    </source>
</evidence>
<dbReference type="PANTHER" id="PTHR11941">
    <property type="entry name" value="ENOYL-COA HYDRATASE-RELATED"/>
    <property type="match status" value="1"/>
</dbReference>
<dbReference type="CDD" id="cd06558">
    <property type="entry name" value="crotonase-like"/>
    <property type="match status" value="1"/>
</dbReference>
<dbReference type="Gene3D" id="1.10.12.10">
    <property type="entry name" value="Lyase 2-enoyl-coa Hydratase, Chain A, domain 2"/>
    <property type="match status" value="1"/>
</dbReference>
<dbReference type="PROSITE" id="PS00166">
    <property type="entry name" value="ENOYL_COA_HYDRATASE"/>
    <property type="match status" value="1"/>
</dbReference>
<keyword evidence="3" id="KW-0456">Lyase</keyword>
<reference evidence="5 6" key="1">
    <citation type="submission" date="2024-06" db="EMBL/GenBank/DDBJ databases">
        <title>The Natural Products Discovery Center: Release of the First 8490 Sequenced Strains for Exploring Actinobacteria Biosynthetic Diversity.</title>
        <authorList>
            <person name="Kalkreuter E."/>
            <person name="Kautsar S.A."/>
            <person name="Yang D."/>
            <person name="Bader C.D."/>
            <person name="Teijaro C.N."/>
            <person name="Fluegel L."/>
            <person name="Davis C.M."/>
            <person name="Simpson J.R."/>
            <person name="Lauterbach L."/>
            <person name="Steele A.D."/>
            <person name="Gui C."/>
            <person name="Meng S."/>
            <person name="Li G."/>
            <person name="Viehrig K."/>
            <person name="Ye F."/>
            <person name="Su P."/>
            <person name="Kiefer A.F."/>
            <person name="Nichols A."/>
            <person name="Cepeda A.J."/>
            <person name="Yan W."/>
            <person name="Fan B."/>
            <person name="Jiang Y."/>
            <person name="Adhikari A."/>
            <person name="Zheng C.-J."/>
            <person name="Schuster L."/>
            <person name="Cowan T.M."/>
            <person name="Smanski M.J."/>
            <person name="Chevrette M.G."/>
            <person name="De Carvalho L.P.S."/>
            <person name="Shen B."/>
        </authorList>
    </citation>
    <scope>NUCLEOTIDE SEQUENCE [LARGE SCALE GENOMIC DNA]</scope>
    <source>
        <strain evidence="5 6">NPDC033843</strain>
    </source>
</reference>
<evidence type="ECO:0000313" key="6">
    <source>
        <dbReference type="Proteomes" id="UP001550739"/>
    </source>
</evidence>
<organism evidence="5 6">
    <name type="scientific">Streptomyces sp. 900129855</name>
    <dbReference type="NCBI Taxonomy" id="3155129"/>
    <lineage>
        <taxon>Bacteria</taxon>
        <taxon>Bacillati</taxon>
        <taxon>Actinomycetota</taxon>
        <taxon>Actinomycetes</taxon>
        <taxon>Kitasatosporales</taxon>
        <taxon>Streptomycetaceae</taxon>
        <taxon>Streptomyces</taxon>
    </lineage>
</organism>
<dbReference type="PANTHER" id="PTHR11941:SF169">
    <property type="entry name" value="(7AS)-7A-METHYL-1,5-DIOXO-2,3,5,6,7,7A-HEXAHYDRO-1H-INDENE-CARBOXYL-COA HYDROLASE"/>
    <property type="match status" value="1"/>
</dbReference>
<evidence type="ECO:0000256" key="3">
    <source>
        <dbReference type="ARBA" id="ARBA00023239"/>
    </source>
</evidence>
<evidence type="ECO:0000313" key="5">
    <source>
        <dbReference type="EMBL" id="MEU3787927.1"/>
    </source>
</evidence>
<dbReference type="InterPro" id="IPR014748">
    <property type="entry name" value="Enoyl-CoA_hydra_C"/>
</dbReference>
<dbReference type="Pfam" id="PF00378">
    <property type="entry name" value="ECH_1"/>
    <property type="match status" value="1"/>
</dbReference>
<proteinExistence type="inferred from homology"/>
<name>A0ABV2ZZB0_9ACTN</name>
<accession>A0ABV2ZZB0</accession>
<comment type="caution">
    <text evidence="5">The sequence shown here is derived from an EMBL/GenBank/DDBJ whole genome shotgun (WGS) entry which is preliminary data.</text>
</comment>
<dbReference type="InterPro" id="IPR018376">
    <property type="entry name" value="Enoyl-CoA_hyd/isom_CS"/>
</dbReference>
<gene>
    <name evidence="5" type="ORF">AB0E89_46775</name>
</gene>
<keyword evidence="6" id="KW-1185">Reference proteome</keyword>
<comment type="similarity">
    <text evidence="1 4">Belongs to the enoyl-CoA hydratase/isomerase family.</text>
</comment>
<evidence type="ECO:0000256" key="4">
    <source>
        <dbReference type="RuleBase" id="RU003707"/>
    </source>
</evidence>
<dbReference type="SUPFAM" id="SSF52096">
    <property type="entry name" value="ClpP/crotonase"/>
    <property type="match status" value="1"/>
</dbReference>
<dbReference type="RefSeq" id="WP_361710617.1">
    <property type="nucleotide sequence ID" value="NZ_JBEZVE010000060.1"/>
</dbReference>
<dbReference type="NCBIfam" id="NF006100">
    <property type="entry name" value="PRK08252.1"/>
    <property type="match status" value="1"/>
</dbReference>
<dbReference type="Proteomes" id="UP001550739">
    <property type="component" value="Unassembled WGS sequence"/>
</dbReference>